<accession>A0A5J4V0V7</accession>
<dbReference type="AlphaFoldDB" id="A0A5J4V0V7"/>
<organism evidence="2 3">
    <name type="scientific">Streblomastix strix</name>
    <dbReference type="NCBI Taxonomy" id="222440"/>
    <lineage>
        <taxon>Eukaryota</taxon>
        <taxon>Metamonada</taxon>
        <taxon>Preaxostyla</taxon>
        <taxon>Oxymonadida</taxon>
        <taxon>Streblomastigidae</taxon>
        <taxon>Streblomastix</taxon>
    </lineage>
</organism>
<proteinExistence type="predicted"/>
<gene>
    <name evidence="2" type="ORF">EZS28_028321</name>
</gene>
<evidence type="ECO:0000256" key="1">
    <source>
        <dbReference type="SAM" id="MobiDB-lite"/>
    </source>
</evidence>
<feature type="region of interest" description="Disordered" evidence="1">
    <location>
        <begin position="95"/>
        <end position="193"/>
    </location>
</feature>
<name>A0A5J4V0V7_9EUKA</name>
<protein>
    <submittedName>
        <fullName evidence="2">Uncharacterized protein</fullName>
    </submittedName>
</protein>
<dbReference type="Proteomes" id="UP000324800">
    <property type="component" value="Unassembled WGS sequence"/>
</dbReference>
<sequence>MPRKLQCVPIYLDENLDRWKAQALKLPEDVQINAIRKTGFPTDIFGEDVQDYDGKVAVLMEVCRLREERQGGVGILAESSKEDTEEEQAFTPAAIVPPPQIATLTPITPPVPANRARQKGTNDAAKEQRKIKRQEKQKLKGNGWQKNQYQKQQNQRSSDSETCLSQSKSEKTTQESSSEKDRKKPRLEDLPEDVIKEVEKMQTQKKHNKNAELIMKDLIEETFETKRKDFDPEQWLPKEGIDKEIALNTWQHNGIIPIAKTKAKSWKERGHYWSNLNHSAVAAHASSLKVMVAYIGNKSLQGLIKQNIRMTQTTVSTSIKL</sequence>
<feature type="compositionally biased region" description="Low complexity" evidence="1">
    <location>
        <begin position="145"/>
        <end position="155"/>
    </location>
</feature>
<reference evidence="2 3" key="1">
    <citation type="submission" date="2019-03" db="EMBL/GenBank/DDBJ databases">
        <title>Single cell metagenomics reveals metabolic interactions within the superorganism composed of flagellate Streblomastix strix and complex community of Bacteroidetes bacteria on its surface.</title>
        <authorList>
            <person name="Treitli S.C."/>
            <person name="Kolisko M."/>
            <person name="Husnik F."/>
            <person name="Keeling P."/>
            <person name="Hampl V."/>
        </authorList>
    </citation>
    <scope>NUCLEOTIDE SEQUENCE [LARGE SCALE GENOMIC DNA]</scope>
    <source>
        <strain evidence="2">ST1C</strain>
    </source>
</reference>
<dbReference type="EMBL" id="SNRW01010726">
    <property type="protein sequence ID" value="KAA6376154.1"/>
    <property type="molecule type" value="Genomic_DNA"/>
</dbReference>
<evidence type="ECO:0000313" key="2">
    <source>
        <dbReference type="EMBL" id="KAA6376154.1"/>
    </source>
</evidence>
<comment type="caution">
    <text evidence="2">The sequence shown here is derived from an EMBL/GenBank/DDBJ whole genome shotgun (WGS) entry which is preliminary data.</text>
</comment>
<feature type="compositionally biased region" description="Basic and acidic residues" evidence="1">
    <location>
        <begin position="168"/>
        <end position="193"/>
    </location>
</feature>
<feature type="compositionally biased region" description="Basic and acidic residues" evidence="1">
    <location>
        <begin position="124"/>
        <end position="138"/>
    </location>
</feature>
<evidence type="ECO:0000313" key="3">
    <source>
        <dbReference type="Proteomes" id="UP000324800"/>
    </source>
</evidence>